<evidence type="ECO:0000256" key="2">
    <source>
        <dbReference type="PIRSR" id="PIRSR006232-1"/>
    </source>
</evidence>
<organism evidence="7 8">
    <name type="scientific">Novosphingobium arvoryzae</name>
    <dbReference type="NCBI Taxonomy" id="1256514"/>
    <lineage>
        <taxon>Bacteria</taxon>
        <taxon>Pseudomonadati</taxon>
        <taxon>Pseudomonadota</taxon>
        <taxon>Alphaproteobacteria</taxon>
        <taxon>Sphingomonadales</taxon>
        <taxon>Sphingomonadaceae</taxon>
        <taxon>Novosphingobium</taxon>
    </lineage>
</organism>
<feature type="binding site" evidence="2">
    <location>
        <position position="101"/>
    </location>
    <ligand>
        <name>Fe cation</name>
        <dbReference type="ChEBI" id="CHEBI:24875"/>
    </ligand>
</feature>
<dbReference type="AlphaFoldDB" id="A0A918RFA4"/>
<dbReference type="Proteomes" id="UP000634139">
    <property type="component" value="Unassembled WGS sequence"/>
</dbReference>
<feature type="region of interest" description="Disordered" evidence="4">
    <location>
        <begin position="233"/>
        <end position="257"/>
    </location>
</feature>
<reference evidence="7" key="1">
    <citation type="journal article" date="2014" name="Int. J. Syst. Evol. Microbiol.">
        <title>Complete genome sequence of Corynebacterium casei LMG S-19264T (=DSM 44701T), isolated from a smear-ripened cheese.</title>
        <authorList>
            <consortium name="US DOE Joint Genome Institute (JGI-PGF)"/>
            <person name="Walter F."/>
            <person name="Albersmeier A."/>
            <person name="Kalinowski J."/>
            <person name="Ruckert C."/>
        </authorList>
    </citation>
    <scope>NUCLEOTIDE SEQUENCE</scope>
    <source>
        <strain evidence="7">KCTC 32422</strain>
    </source>
</reference>
<keyword evidence="8" id="KW-1185">Reference proteome</keyword>
<protein>
    <submittedName>
        <fullName evidence="7">Quercetin 2,3-dioxygenase</fullName>
    </submittedName>
</protein>
<dbReference type="Gene3D" id="2.60.120.10">
    <property type="entry name" value="Jelly Rolls"/>
    <property type="match status" value="2"/>
</dbReference>
<comment type="similarity">
    <text evidence="1 3">Belongs to the pirin family.</text>
</comment>
<keyword evidence="2" id="KW-0479">Metal-binding</keyword>
<keyword evidence="2" id="KW-0408">Iron</keyword>
<name>A0A918RFA4_9SPHN</name>
<evidence type="ECO:0000313" key="7">
    <source>
        <dbReference type="EMBL" id="GGZ95254.1"/>
    </source>
</evidence>
<evidence type="ECO:0000313" key="8">
    <source>
        <dbReference type="Proteomes" id="UP000634139"/>
    </source>
</evidence>
<feature type="domain" description="Quercetin 2,3-dioxygenase C-terminal cupin" evidence="6">
    <location>
        <begin position="152"/>
        <end position="230"/>
    </location>
</feature>
<evidence type="ECO:0000256" key="1">
    <source>
        <dbReference type="ARBA" id="ARBA00008416"/>
    </source>
</evidence>
<dbReference type="RefSeq" id="WP_189539929.1">
    <property type="nucleotide sequence ID" value="NZ_BMZD01000003.1"/>
</dbReference>
<feature type="binding site" evidence="2">
    <location>
        <position position="57"/>
    </location>
    <ligand>
        <name>Fe cation</name>
        <dbReference type="ChEBI" id="CHEBI:24875"/>
    </ligand>
</feature>
<dbReference type="SUPFAM" id="SSF51182">
    <property type="entry name" value="RmlC-like cupins"/>
    <property type="match status" value="1"/>
</dbReference>
<dbReference type="InterPro" id="IPR012093">
    <property type="entry name" value="Pirin"/>
</dbReference>
<comment type="caution">
    <text evidence="7">The sequence shown here is derived from an EMBL/GenBank/DDBJ whole genome shotgun (WGS) entry which is preliminary data.</text>
</comment>
<dbReference type="InterPro" id="IPR003829">
    <property type="entry name" value="Pirin_N_dom"/>
</dbReference>
<dbReference type="GO" id="GO:0046872">
    <property type="term" value="F:metal ion binding"/>
    <property type="evidence" value="ECO:0007669"/>
    <property type="project" value="UniProtKB-KW"/>
</dbReference>
<evidence type="ECO:0000259" key="5">
    <source>
        <dbReference type="Pfam" id="PF02678"/>
    </source>
</evidence>
<comment type="cofactor">
    <cofactor evidence="2">
        <name>Fe cation</name>
        <dbReference type="ChEBI" id="CHEBI:24875"/>
    </cofactor>
    <text evidence="2">Binds 1 Fe cation per subunit.</text>
</comment>
<proteinExistence type="inferred from homology"/>
<dbReference type="PANTHER" id="PTHR43212">
    <property type="entry name" value="QUERCETIN 2,3-DIOXYGENASE"/>
    <property type="match status" value="1"/>
</dbReference>
<dbReference type="Pfam" id="PF02678">
    <property type="entry name" value="Pirin"/>
    <property type="match status" value="1"/>
</dbReference>
<dbReference type="CDD" id="cd02910">
    <property type="entry name" value="cupin_Yhhw_N"/>
    <property type="match status" value="1"/>
</dbReference>
<dbReference type="PIRSF" id="PIRSF006232">
    <property type="entry name" value="Pirin"/>
    <property type="match status" value="1"/>
</dbReference>
<evidence type="ECO:0000256" key="4">
    <source>
        <dbReference type="SAM" id="MobiDB-lite"/>
    </source>
</evidence>
<dbReference type="PANTHER" id="PTHR43212:SF3">
    <property type="entry name" value="QUERCETIN 2,3-DIOXYGENASE"/>
    <property type="match status" value="1"/>
</dbReference>
<dbReference type="Pfam" id="PF17954">
    <property type="entry name" value="Pirin_C_2"/>
    <property type="match status" value="1"/>
</dbReference>
<accession>A0A918RFA4</accession>
<dbReference type="InterPro" id="IPR041602">
    <property type="entry name" value="Quercetinase_C"/>
</dbReference>
<evidence type="ECO:0000256" key="3">
    <source>
        <dbReference type="RuleBase" id="RU003457"/>
    </source>
</evidence>
<dbReference type="EMBL" id="BMZD01000003">
    <property type="protein sequence ID" value="GGZ95254.1"/>
    <property type="molecule type" value="Genomic_DNA"/>
</dbReference>
<gene>
    <name evidence="7" type="ORF">GCM10011617_14100</name>
</gene>
<sequence>MIEIRPFATLGHANHGWLEATHHFSFADYHDPARMGWGRLRVWNDDVIASKSGFPPHPHRDMEIVTFVRTGAITHQDSLGNRGRTGAGDVQVMSAGTGITHAEYNLEDETTTLFQIWILPDRAGEQPGWGQREFPRGERAGRWEIMASGTPEQDDALPIRCDARVLAATIAAGDTVTYQADPARRQYLVAPTGRIRVNGHLAQPRDGVAITGEAAITVEAVDPAEVVLVDTREEQDPRRRWRRAEAAPERWRAAASA</sequence>
<feature type="domain" description="Pirin N-terminal" evidence="5">
    <location>
        <begin position="12"/>
        <end position="118"/>
    </location>
</feature>
<dbReference type="InterPro" id="IPR014710">
    <property type="entry name" value="RmlC-like_jellyroll"/>
</dbReference>
<dbReference type="InterPro" id="IPR011051">
    <property type="entry name" value="RmlC_Cupin_sf"/>
</dbReference>
<evidence type="ECO:0000259" key="6">
    <source>
        <dbReference type="Pfam" id="PF17954"/>
    </source>
</evidence>
<feature type="binding site" evidence="2">
    <location>
        <position position="59"/>
    </location>
    <ligand>
        <name>Fe cation</name>
        <dbReference type="ChEBI" id="CHEBI:24875"/>
    </ligand>
</feature>
<reference evidence="7" key="2">
    <citation type="submission" date="2020-09" db="EMBL/GenBank/DDBJ databases">
        <authorList>
            <person name="Sun Q."/>
            <person name="Kim S."/>
        </authorList>
    </citation>
    <scope>NUCLEOTIDE SEQUENCE</scope>
    <source>
        <strain evidence="7">KCTC 32422</strain>
    </source>
</reference>
<feature type="binding site" evidence="2">
    <location>
        <position position="103"/>
    </location>
    <ligand>
        <name>Fe cation</name>
        <dbReference type="ChEBI" id="CHEBI:24875"/>
    </ligand>
</feature>